<evidence type="ECO:0000313" key="2">
    <source>
        <dbReference type="Proteomes" id="UP000799766"/>
    </source>
</evidence>
<dbReference type="Proteomes" id="UP000799766">
    <property type="component" value="Unassembled WGS sequence"/>
</dbReference>
<dbReference type="EMBL" id="MU001676">
    <property type="protein sequence ID" value="KAF2458887.1"/>
    <property type="molecule type" value="Genomic_DNA"/>
</dbReference>
<proteinExistence type="predicted"/>
<keyword evidence="2" id="KW-1185">Reference proteome</keyword>
<gene>
    <name evidence="1" type="ORF">BDY21DRAFT_339152</name>
</gene>
<dbReference type="AlphaFoldDB" id="A0A6A6P508"/>
<organism evidence="1 2">
    <name type="scientific">Lineolata rhizophorae</name>
    <dbReference type="NCBI Taxonomy" id="578093"/>
    <lineage>
        <taxon>Eukaryota</taxon>
        <taxon>Fungi</taxon>
        <taxon>Dikarya</taxon>
        <taxon>Ascomycota</taxon>
        <taxon>Pezizomycotina</taxon>
        <taxon>Dothideomycetes</taxon>
        <taxon>Dothideomycetes incertae sedis</taxon>
        <taxon>Lineolatales</taxon>
        <taxon>Lineolataceae</taxon>
        <taxon>Lineolata</taxon>
    </lineage>
</organism>
<reference evidence="1" key="1">
    <citation type="journal article" date="2020" name="Stud. Mycol.">
        <title>101 Dothideomycetes genomes: a test case for predicting lifestyles and emergence of pathogens.</title>
        <authorList>
            <person name="Haridas S."/>
            <person name="Albert R."/>
            <person name="Binder M."/>
            <person name="Bloem J."/>
            <person name="Labutti K."/>
            <person name="Salamov A."/>
            <person name="Andreopoulos B."/>
            <person name="Baker S."/>
            <person name="Barry K."/>
            <person name="Bills G."/>
            <person name="Bluhm B."/>
            <person name="Cannon C."/>
            <person name="Castanera R."/>
            <person name="Culley D."/>
            <person name="Daum C."/>
            <person name="Ezra D."/>
            <person name="Gonzalez J."/>
            <person name="Henrissat B."/>
            <person name="Kuo A."/>
            <person name="Liang C."/>
            <person name="Lipzen A."/>
            <person name="Lutzoni F."/>
            <person name="Magnuson J."/>
            <person name="Mondo S."/>
            <person name="Nolan M."/>
            <person name="Ohm R."/>
            <person name="Pangilinan J."/>
            <person name="Park H.-J."/>
            <person name="Ramirez L."/>
            <person name="Alfaro M."/>
            <person name="Sun H."/>
            <person name="Tritt A."/>
            <person name="Yoshinaga Y."/>
            <person name="Zwiers L.-H."/>
            <person name="Turgeon B."/>
            <person name="Goodwin S."/>
            <person name="Spatafora J."/>
            <person name="Crous P."/>
            <person name="Grigoriev I."/>
        </authorList>
    </citation>
    <scope>NUCLEOTIDE SEQUENCE</scope>
    <source>
        <strain evidence="1">ATCC 16933</strain>
    </source>
</reference>
<dbReference type="OrthoDB" id="47172at2759"/>
<accession>A0A6A6P508</accession>
<name>A0A6A6P508_9PEZI</name>
<sequence length="164" mass="18370">MGEGENAGDGSMSVVVNVFFRSFAPGAYAAGRDVYGNRDVAGYENGRRELDWFVERAQRLGGQPGESGGGERIVMLRRAVGAALRVRIETRKEKEKEKEKEGLRALWEEMERKVGTEEVRRVKGKVEKMRRAFRCVPEPVAEMYLERLVGEVEGRVGYQGGRGS</sequence>
<protein>
    <submittedName>
        <fullName evidence="1">Uncharacterized protein</fullName>
    </submittedName>
</protein>
<evidence type="ECO:0000313" key="1">
    <source>
        <dbReference type="EMBL" id="KAF2458887.1"/>
    </source>
</evidence>